<evidence type="ECO:0000259" key="3">
    <source>
        <dbReference type="PROSITE" id="PS50891"/>
    </source>
</evidence>
<feature type="domain" description="LOB" evidence="3">
    <location>
        <begin position="7"/>
        <end position="109"/>
    </location>
</feature>
<dbReference type="EMBL" id="JAGYWB010000011">
    <property type="protein sequence ID" value="KAI0503628.1"/>
    <property type="molecule type" value="Genomic_DNA"/>
</dbReference>
<evidence type="ECO:0000313" key="4">
    <source>
        <dbReference type="EMBL" id="KAI0503628.1"/>
    </source>
</evidence>
<reference evidence="4" key="1">
    <citation type="journal article" date="2022" name="Front. Genet.">
        <title>Chromosome-Scale Assembly of the Dendrobium nobile Genome Provides Insights Into the Molecular Mechanism of the Biosynthesis of the Medicinal Active Ingredient of Dendrobium.</title>
        <authorList>
            <person name="Xu Q."/>
            <person name="Niu S.-C."/>
            <person name="Li K.-L."/>
            <person name="Zheng P.-J."/>
            <person name="Zhang X.-J."/>
            <person name="Jia Y."/>
            <person name="Liu Y."/>
            <person name="Niu Y.-X."/>
            <person name="Yu L.-H."/>
            <person name="Chen D.-F."/>
            <person name="Zhang G.-Q."/>
        </authorList>
    </citation>
    <scope>NUCLEOTIDE SEQUENCE</scope>
    <source>
        <tissue evidence="4">Leaf</tissue>
    </source>
</reference>
<dbReference type="OrthoDB" id="772606at2759"/>
<evidence type="ECO:0000256" key="1">
    <source>
        <dbReference type="ARBA" id="ARBA00005474"/>
    </source>
</evidence>
<evidence type="ECO:0000313" key="5">
    <source>
        <dbReference type="Proteomes" id="UP000829196"/>
    </source>
</evidence>
<dbReference type="SMR" id="A0A8T3B3F1"/>
<dbReference type="PROSITE" id="PS50891">
    <property type="entry name" value="LOB"/>
    <property type="match status" value="1"/>
</dbReference>
<evidence type="ECO:0000256" key="2">
    <source>
        <dbReference type="SAM" id="MobiDB-lite"/>
    </source>
</evidence>
<proteinExistence type="inferred from homology"/>
<name>A0A8T3B3F1_DENNO</name>
<accession>A0A8T3B3F1</accession>
<keyword evidence="5" id="KW-1185">Reference proteome</keyword>
<feature type="region of interest" description="Disordered" evidence="2">
    <location>
        <begin position="136"/>
        <end position="170"/>
    </location>
</feature>
<dbReference type="Proteomes" id="UP000829196">
    <property type="component" value="Unassembled WGS sequence"/>
</dbReference>
<dbReference type="InterPro" id="IPR004883">
    <property type="entry name" value="LOB"/>
</dbReference>
<comment type="similarity">
    <text evidence="1">Belongs to the LOB domain-containing protein family.</text>
</comment>
<dbReference type="PANTHER" id="PTHR31301:SF68">
    <property type="entry name" value="LOB DOMAIN-CONTAINING PROTEIN 32-RELATED"/>
    <property type="match status" value="1"/>
</dbReference>
<organism evidence="4 5">
    <name type="scientific">Dendrobium nobile</name>
    <name type="common">Orchid</name>
    <dbReference type="NCBI Taxonomy" id="94219"/>
    <lineage>
        <taxon>Eukaryota</taxon>
        <taxon>Viridiplantae</taxon>
        <taxon>Streptophyta</taxon>
        <taxon>Embryophyta</taxon>
        <taxon>Tracheophyta</taxon>
        <taxon>Spermatophyta</taxon>
        <taxon>Magnoliopsida</taxon>
        <taxon>Liliopsida</taxon>
        <taxon>Asparagales</taxon>
        <taxon>Orchidaceae</taxon>
        <taxon>Epidendroideae</taxon>
        <taxon>Malaxideae</taxon>
        <taxon>Dendrobiinae</taxon>
        <taxon>Dendrobium</taxon>
    </lineage>
</organism>
<dbReference type="Pfam" id="PF03195">
    <property type="entry name" value="LOB"/>
    <property type="match status" value="1"/>
</dbReference>
<dbReference type="PANTHER" id="PTHR31301">
    <property type="entry name" value="LOB DOMAIN-CONTAINING PROTEIN 4-RELATED"/>
    <property type="match status" value="1"/>
</dbReference>
<protein>
    <recommendedName>
        <fullName evidence="3">LOB domain-containing protein</fullName>
    </recommendedName>
</protein>
<comment type="caution">
    <text evidence="4">The sequence shown here is derived from an EMBL/GenBank/DDBJ whole genome shotgun (WGS) entry which is preliminary data.</text>
</comment>
<dbReference type="AlphaFoldDB" id="A0A8T3B3F1"/>
<gene>
    <name evidence="4" type="ORF">KFK09_014562</name>
</gene>
<sequence length="282" mass="31410">MSSSSNSPCAACKFLRRKCMPTGCIFAPYFPPDNPTKFIHVHRVFGASNVSKLLNELSPAQREDAVNSLAYEAEARLHDPVLGCVGYISLLQHRLMQLQRDLSAAKRELSLCICPGPQNQFYAEAMAVRAGLAGQGSASTSAAPPMYKDQQHHQYQHHHHQQQQQQQQQMMVEIQQLAEVVAAEREHEMLRRREHEILRSIEQQHVLARLIGDGSSGGAAAAEASPPLALVSPHISGFEGSFAELQHQQGLQFQEGTGLRLHHNFHQRRRFDEERSGEGPSS</sequence>